<dbReference type="InterPro" id="IPR054734">
    <property type="entry name" value="PqqF-like_C_4"/>
</dbReference>
<name>A0AAD4CHK5_ASPNN</name>
<dbReference type="SUPFAM" id="SSF63411">
    <property type="entry name" value="LuxS/MPP-like metallohydrolase"/>
    <property type="match status" value="4"/>
</dbReference>
<dbReference type="GO" id="GO:0005739">
    <property type="term" value="C:mitochondrion"/>
    <property type="evidence" value="ECO:0007669"/>
    <property type="project" value="TreeGrafter"/>
</dbReference>
<dbReference type="Pfam" id="PF00675">
    <property type="entry name" value="Peptidase_M16"/>
    <property type="match status" value="2"/>
</dbReference>
<proteinExistence type="inferred from homology"/>
<feature type="region of interest" description="Disordered" evidence="7">
    <location>
        <begin position="113"/>
        <end position="150"/>
    </location>
</feature>
<evidence type="ECO:0000256" key="3">
    <source>
        <dbReference type="ARBA" id="ARBA00022723"/>
    </source>
</evidence>
<dbReference type="InterPro" id="IPR011249">
    <property type="entry name" value="Metalloenz_LuxS/M16"/>
</dbReference>
<comment type="similarity">
    <text evidence="1">Belongs to the peptidase M16 family.</text>
</comment>
<dbReference type="GO" id="GO:0004222">
    <property type="term" value="F:metalloendopeptidase activity"/>
    <property type="evidence" value="ECO:0007669"/>
    <property type="project" value="TreeGrafter"/>
</dbReference>
<gene>
    <name evidence="12" type="primary">IDE1_4</name>
    <name evidence="12" type="ORF">FE257_011367</name>
</gene>
<organism evidence="12 13">
    <name type="scientific">Aspergillus nanangensis</name>
    <dbReference type="NCBI Taxonomy" id="2582783"/>
    <lineage>
        <taxon>Eukaryota</taxon>
        <taxon>Fungi</taxon>
        <taxon>Dikarya</taxon>
        <taxon>Ascomycota</taxon>
        <taxon>Pezizomycotina</taxon>
        <taxon>Eurotiomycetes</taxon>
        <taxon>Eurotiomycetidae</taxon>
        <taxon>Eurotiales</taxon>
        <taxon>Aspergillaceae</taxon>
        <taxon>Aspergillus</taxon>
        <taxon>Aspergillus subgen. Circumdati</taxon>
    </lineage>
</organism>
<evidence type="ECO:0000256" key="1">
    <source>
        <dbReference type="ARBA" id="ARBA00007261"/>
    </source>
</evidence>
<dbReference type="Pfam" id="PF16187">
    <property type="entry name" value="Peptidase_M16_M"/>
    <property type="match status" value="1"/>
</dbReference>
<dbReference type="PANTHER" id="PTHR43690:SF18">
    <property type="entry name" value="INSULIN-DEGRADING ENZYME-RELATED"/>
    <property type="match status" value="1"/>
</dbReference>
<dbReference type="GO" id="GO:0005829">
    <property type="term" value="C:cytosol"/>
    <property type="evidence" value="ECO:0007669"/>
    <property type="project" value="TreeGrafter"/>
</dbReference>
<evidence type="ECO:0000259" key="9">
    <source>
        <dbReference type="Pfam" id="PF05193"/>
    </source>
</evidence>
<feature type="domain" description="Coenzyme PQQ synthesis protein F-like C-terminal lobe" evidence="11">
    <location>
        <begin position="812"/>
        <end position="910"/>
    </location>
</feature>
<keyword evidence="6" id="KW-0482">Metalloprotease</keyword>
<evidence type="ECO:0000259" key="8">
    <source>
        <dbReference type="Pfam" id="PF00675"/>
    </source>
</evidence>
<evidence type="ECO:0000313" key="13">
    <source>
        <dbReference type="Proteomes" id="UP001194746"/>
    </source>
</evidence>
<evidence type="ECO:0000259" key="11">
    <source>
        <dbReference type="Pfam" id="PF22456"/>
    </source>
</evidence>
<evidence type="ECO:0000259" key="10">
    <source>
        <dbReference type="Pfam" id="PF16187"/>
    </source>
</evidence>
<reference evidence="12" key="1">
    <citation type="journal article" date="2019" name="Beilstein J. Org. Chem.">
        <title>Nanangenines: drimane sesquiterpenoids as the dominant metabolite cohort of a novel Australian fungus, Aspergillus nanangensis.</title>
        <authorList>
            <person name="Lacey H.J."/>
            <person name="Gilchrist C.L.M."/>
            <person name="Crombie A."/>
            <person name="Kalaitzis J.A."/>
            <person name="Vuong D."/>
            <person name="Rutledge P.J."/>
            <person name="Turner P."/>
            <person name="Pitt J.I."/>
            <person name="Lacey E."/>
            <person name="Chooi Y.H."/>
            <person name="Piggott A.M."/>
        </authorList>
    </citation>
    <scope>NUCLEOTIDE SEQUENCE</scope>
    <source>
        <strain evidence="12">MST-FP2251</strain>
    </source>
</reference>
<feature type="domain" description="Peptidase M16 N-terminal" evidence="8">
    <location>
        <begin position="33"/>
        <end position="113"/>
    </location>
</feature>
<dbReference type="FunFam" id="3.30.830.10:FF:000005">
    <property type="entry name" value="nardilysin isoform X1"/>
    <property type="match status" value="1"/>
</dbReference>
<dbReference type="FunFam" id="3.30.830.10:FF:000003">
    <property type="entry name" value="Insulin-degrading enzyme"/>
    <property type="match status" value="1"/>
</dbReference>
<accession>A0AAD4CHK5</accession>
<dbReference type="InterPro" id="IPR007863">
    <property type="entry name" value="Peptidase_M16_C"/>
</dbReference>
<comment type="caution">
    <text evidence="12">The sequence shown here is derived from an EMBL/GenBank/DDBJ whole genome shotgun (WGS) entry which is preliminary data.</text>
</comment>
<feature type="domain" description="Peptidase M16 N-terminal" evidence="8">
    <location>
        <begin position="152"/>
        <end position="206"/>
    </location>
</feature>
<sequence length="1110" mass="126440">MGSIDRITEHLEKPELDDRSYRVVRLPNKLEALLVHDPDTDKASAAVNVNVGNFSDADDMPGMAHAVEHLLFMGTEKYPKENAYNQYLAAHSGSSNAYTAATETNYFFEVSATTESSDQSSGQATPNGSTNGAIATPESGSTGSSTTESSSPLYGALDRFAQFFVKPLFLESTLDRELQAVDSENKKNLQSDLWRLMQLNKSLSNPAHPYHHFSTGNLQTLKEEPLKRGLEVRSEFINFYEKHYSSNRMKLVLLGRESLDEMEEWVTELFSDVKNQDLPQNRWDDVQPWSANDMCKQIFAKPVMDTRSMDIYFPFLDEEHLYESQPSRYISHLIGHEGPGSILAYVKAKGWANGLSAGVMPICPGSAFFTISVRLTQEGLRQYREVAKVVFEYIAMIKEREPEQWIFDEMKNLAEVEFRFKQKSPASRFTSRLSSVMQKPLPREWLLSGSLLRTYNSDLIKEALSFFRADNFRMIVVAQDYPGDWDSKEKWYGTEYKIEDIPNDFMGDIRTALATTPDKRLPELHMPHKNEFVPTRLSVEKKETTEPAKVPKLIRHDDHVRLWYKKDDRFWVPKATVYVTLRNPLVWATPANLVKSKFYCELVRDALVEYSYDAELAGLDYHLSASIFGLDVSVGGYNDKMAVLLEKVLTSMRDLTVDPDRFHIIKERLTRAYKNAEYQQPFYQVGDYTRYLTAEKTWLNDQYAVELEHIEPEDISCFFPQLLRQNHIEVLAHGNLYKEDALRMTDLVESTLKSRTLPQSQWHVRRNMIIPPGSNYTYERALKDPANVNHCIEYYLFIGDITDDKLRSKLLLFAQMTDEPAFDQLRSKEQLGYVVWSGARYSATTIGYRVIIQSERTAEYLESRIDAFLTNFRQALEDMTEEDFEGHKRSVINKRLEKLKNLSSETSRFWTHIGSEYFDFLQSESDAANVRAWNKADMKEFYDQFISPSSVTRGKLSIHLNAQGGAHASPADAKEQKSRLVSLLGKQLETAGFAADVDRLGAAFEKLDLSTGGESQILDVLQTFMGSEMSLSEQQSKPVLEQAQQNLGTHLKQLGLESSQSAPVTNGVKASPAHPVYITNVPEFKARLAVSAGPSPITDLSEFEDFDAKL</sequence>
<dbReference type="EMBL" id="VCAU01000076">
    <property type="protein sequence ID" value="KAF9886462.1"/>
    <property type="molecule type" value="Genomic_DNA"/>
</dbReference>
<evidence type="ECO:0000256" key="7">
    <source>
        <dbReference type="SAM" id="MobiDB-lite"/>
    </source>
</evidence>
<evidence type="ECO:0000256" key="4">
    <source>
        <dbReference type="ARBA" id="ARBA00022801"/>
    </source>
</evidence>
<dbReference type="InterPro" id="IPR011765">
    <property type="entry name" value="Pept_M16_N"/>
</dbReference>
<dbReference type="Pfam" id="PF05193">
    <property type="entry name" value="Peptidase_M16_C"/>
    <property type="match status" value="1"/>
</dbReference>
<keyword evidence="3" id="KW-0479">Metal-binding</keyword>
<dbReference type="PANTHER" id="PTHR43690">
    <property type="entry name" value="NARDILYSIN"/>
    <property type="match status" value="1"/>
</dbReference>
<evidence type="ECO:0000256" key="2">
    <source>
        <dbReference type="ARBA" id="ARBA00022670"/>
    </source>
</evidence>
<evidence type="ECO:0000256" key="6">
    <source>
        <dbReference type="ARBA" id="ARBA00023049"/>
    </source>
</evidence>
<evidence type="ECO:0000256" key="5">
    <source>
        <dbReference type="ARBA" id="ARBA00022833"/>
    </source>
</evidence>
<dbReference type="GO" id="GO:0051603">
    <property type="term" value="P:proteolysis involved in protein catabolic process"/>
    <property type="evidence" value="ECO:0007669"/>
    <property type="project" value="TreeGrafter"/>
</dbReference>
<dbReference type="GO" id="GO:0043171">
    <property type="term" value="P:peptide catabolic process"/>
    <property type="evidence" value="ECO:0007669"/>
    <property type="project" value="TreeGrafter"/>
</dbReference>
<evidence type="ECO:0000313" key="12">
    <source>
        <dbReference type="EMBL" id="KAF9886462.1"/>
    </source>
</evidence>
<protein>
    <submittedName>
        <fullName evidence="12">Insulinase (Peptidase M16)</fullName>
    </submittedName>
</protein>
<keyword evidence="13" id="KW-1185">Reference proteome</keyword>
<feature type="domain" description="Peptidase M16 C-terminal" evidence="9">
    <location>
        <begin position="234"/>
        <end position="412"/>
    </location>
</feature>
<dbReference type="Pfam" id="PF22456">
    <property type="entry name" value="PqqF-like_C_4"/>
    <property type="match status" value="1"/>
</dbReference>
<dbReference type="InterPro" id="IPR050626">
    <property type="entry name" value="Peptidase_M16"/>
</dbReference>
<keyword evidence="4" id="KW-0378">Hydrolase</keyword>
<keyword evidence="5" id="KW-0862">Zinc</keyword>
<keyword evidence="2" id="KW-0645">Protease</keyword>
<reference evidence="12" key="2">
    <citation type="submission" date="2020-02" db="EMBL/GenBank/DDBJ databases">
        <authorList>
            <person name="Gilchrist C.L.M."/>
            <person name="Chooi Y.-H."/>
        </authorList>
    </citation>
    <scope>NUCLEOTIDE SEQUENCE</scope>
    <source>
        <strain evidence="12">MST-FP2251</strain>
    </source>
</reference>
<feature type="domain" description="Peptidase M16 middle/third" evidence="10">
    <location>
        <begin position="418"/>
        <end position="703"/>
    </location>
</feature>
<feature type="compositionally biased region" description="Low complexity" evidence="7">
    <location>
        <begin position="136"/>
        <end position="150"/>
    </location>
</feature>
<dbReference type="Gene3D" id="3.30.830.10">
    <property type="entry name" value="Metalloenzyme, LuxS/M16 peptidase-like"/>
    <property type="match status" value="4"/>
</dbReference>
<dbReference type="Proteomes" id="UP001194746">
    <property type="component" value="Unassembled WGS sequence"/>
</dbReference>
<dbReference type="InterPro" id="IPR032632">
    <property type="entry name" value="Peptidase_M16_M"/>
</dbReference>
<dbReference type="GO" id="GO:0046872">
    <property type="term" value="F:metal ion binding"/>
    <property type="evidence" value="ECO:0007669"/>
    <property type="project" value="UniProtKB-KW"/>
</dbReference>
<dbReference type="AlphaFoldDB" id="A0AAD4CHK5"/>
<feature type="compositionally biased region" description="Polar residues" evidence="7">
    <location>
        <begin position="113"/>
        <end position="133"/>
    </location>
</feature>